<evidence type="ECO:0000313" key="2">
    <source>
        <dbReference type="Proteomes" id="UP000198521"/>
    </source>
</evidence>
<proteinExistence type="predicted"/>
<name>A0A1H7KQD1_AQUAM</name>
<organism evidence="1 2">
    <name type="scientific">Aquimarina amphilecti</name>
    <dbReference type="NCBI Taxonomy" id="1038014"/>
    <lineage>
        <taxon>Bacteria</taxon>
        <taxon>Pseudomonadati</taxon>
        <taxon>Bacteroidota</taxon>
        <taxon>Flavobacteriia</taxon>
        <taxon>Flavobacteriales</taxon>
        <taxon>Flavobacteriaceae</taxon>
        <taxon>Aquimarina</taxon>
    </lineage>
</organism>
<protein>
    <submittedName>
        <fullName evidence="1">Bacteriocin-type signal sequence-containing protein</fullName>
    </submittedName>
</protein>
<keyword evidence="2" id="KW-1185">Reference proteome</keyword>
<gene>
    <name evidence="1" type="ORF">SAMN04487910_1402</name>
</gene>
<dbReference type="InterPro" id="IPR010133">
    <property type="entry name" value="Bacteriocin_signal_seq"/>
</dbReference>
<dbReference type="AlphaFoldDB" id="A0A1H7KQD1"/>
<accession>A0A1H7KQD1</accession>
<reference evidence="1 2" key="1">
    <citation type="submission" date="2016-10" db="EMBL/GenBank/DDBJ databases">
        <authorList>
            <person name="de Groot N.N."/>
        </authorList>
    </citation>
    <scope>NUCLEOTIDE SEQUENCE [LARGE SCALE GENOMIC DNA]</scope>
    <source>
        <strain evidence="1 2">DSM 25232</strain>
    </source>
</reference>
<dbReference type="EMBL" id="FOAB01000002">
    <property type="protein sequence ID" value="SEK89073.1"/>
    <property type="molecule type" value="Genomic_DNA"/>
</dbReference>
<evidence type="ECO:0000313" key="1">
    <source>
        <dbReference type="EMBL" id="SEK89073.1"/>
    </source>
</evidence>
<dbReference type="RefSeq" id="WP_091406966.1">
    <property type="nucleotide sequence ID" value="NZ_FOAB01000002.1"/>
</dbReference>
<dbReference type="STRING" id="1038014.SAMN04487910_1402"/>
<dbReference type="NCBIfam" id="TIGR01847">
    <property type="entry name" value="bacteriocin_sig"/>
    <property type="match status" value="1"/>
</dbReference>
<sequence length="65" mass="6914">MKNLENFGVQELNNFELNSIEGGNWFGDAWDATVEAVSDAADAVVDAVSSFADGVADGWNAAFED</sequence>
<dbReference type="Proteomes" id="UP000198521">
    <property type="component" value="Unassembled WGS sequence"/>
</dbReference>